<comment type="caution">
    <text evidence="1">The sequence shown here is derived from an EMBL/GenBank/DDBJ whole genome shotgun (WGS) entry which is preliminary data.</text>
</comment>
<evidence type="ECO:0000313" key="2">
    <source>
        <dbReference type="Proteomes" id="UP001465755"/>
    </source>
</evidence>
<organism evidence="1 2">
    <name type="scientific">Symbiochloris irregularis</name>
    <dbReference type="NCBI Taxonomy" id="706552"/>
    <lineage>
        <taxon>Eukaryota</taxon>
        <taxon>Viridiplantae</taxon>
        <taxon>Chlorophyta</taxon>
        <taxon>core chlorophytes</taxon>
        <taxon>Trebouxiophyceae</taxon>
        <taxon>Trebouxiales</taxon>
        <taxon>Trebouxiaceae</taxon>
        <taxon>Symbiochloris</taxon>
    </lineage>
</organism>
<dbReference type="EMBL" id="JALJOQ010000176">
    <property type="protein sequence ID" value="KAK9791565.1"/>
    <property type="molecule type" value="Genomic_DNA"/>
</dbReference>
<proteinExistence type="predicted"/>
<accession>A0AAW1NRI4</accession>
<protein>
    <submittedName>
        <fullName evidence="1">Uncharacterized protein</fullName>
    </submittedName>
</protein>
<keyword evidence="2" id="KW-1185">Reference proteome</keyword>
<reference evidence="1 2" key="1">
    <citation type="journal article" date="2024" name="Nat. Commun.">
        <title>Phylogenomics reveals the evolutionary origins of lichenization in chlorophyte algae.</title>
        <authorList>
            <person name="Puginier C."/>
            <person name="Libourel C."/>
            <person name="Otte J."/>
            <person name="Skaloud P."/>
            <person name="Haon M."/>
            <person name="Grisel S."/>
            <person name="Petersen M."/>
            <person name="Berrin J.G."/>
            <person name="Delaux P.M."/>
            <person name="Dal Grande F."/>
            <person name="Keller J."/>
        </authorList>
    </citation>
    <scope>NUCLEOTIDE SEQUENCE [LARGE SCALE GENOMIC DNA]</scope>
    <source>
        <strain evidence="1 2">SAG 2036</strain>
    </source>
</reference>
<dbReference type="AlphaFoldDB" id="A0AAW1NRI4"/>
<dbReference type="Proteomes" id="UP001465755">
    <property type="component" value="Unassembled WGS sequence"/>
</dbReference>
<evidence type="ECO:0000313" key="1">
    <source>
        <dbReference type="EMBL" id="KAK9791565.1"/>
    </source>
</evidence>
<gene>
    <name evidence="1" type="ORF">WJX73_004580</name>
</gene>
<name>A0AAW1NRI4_9CHLO</name>
<sequence>MEDRCRKGNPTFKCPLNTNLVAYKIWLTCLVTWLNPDGGFCGLLLPCTSAGSVLDSSIIGMGFQRGG</sequence>